<evidence type="ECO:0000313" key="2">
    <source>
        <dbReference type="Proteomes" id="UP000199068"/>
    </source>
</evidence>
<dbReference type="STRING" id="1121325.SAMN04515677_105172"/>
<dbReference type="AlphaFoldDB" id="A0A1G9QGI0"/>
<protein>
    <submittedName>
        <fullName evidence="1">Uncharacterized protein</fullName>
    </submittedName>
</protein>
<reference evidence="1 2" key="1">
    <citation type="submission" date="2016-10" db="EMBL/GenBank/DDBJ databases">
        <authorList>
            <person name="de Groot N.N."/>
        </authorList>
    </citation>
    <scope>NUCLEOTIDE SEQUENCE [LARGE SCALE GENOMIC DNA]</scope>
    <source>
        <strain evidence="1 2">DSM 797</strain>
    </source>
</reference>
<name>A0A1G9QGI0_9FIRM</name>
<evidence type="ECO:0000313" key="1">
    <source>
        <dbReference type="EMBL" id="SDM09405.1"/>
    </source>
</evidence>
<organism evidence="1 2">
    <name type="scientific">Romboutsia lituseburensis DSM 797</name>
    <dbReference type="NCBI Taxonomy" id="1121325"/>
    <lineage>
        <taxon>Bacteria</taxon>
        <taxon>Bacillati</taxon>
        <taxon>Bacillota</taxon>
        <taxon>Clostridia</taxon>
        <taxon>Peptostreptococcales</taxon>
        <taxon>Peptostreptococcaceae</taxon>
        <taxon>Romboutsia</taxon>
    </lineage>
</organism>
<proteinExistence type="predicted"/>
<dbReference type="RefSeq" id="WP_092726184.1">
    <property type="nucleotide sequence ID" value="NZ_FNGW01000005.1"/>
</dbReference>
<dbReference type="EMBL" id="FNGW01000005">
    <property type="protein sequence ID" value="SDM09405.1"/>
    <property type="molecule type" value="Genomic_DNA"/>
</dbReference>
<dbReference type="Proteomes" id="UP000199068">
    <property type="component" value="Unassembled WGS sequence"/>
</dbReference>
<accession>A0A1G9QGI0</accession>
<dbReference type="Pfam" id="PF21835">
    <property type="entry name" value="YIEGIA_cap"/>
    <property type="match status" value="1"/>
</dbReference>
<gene>
    <name evidence="1" type="ORF">SAMN04515677_105172</name>
</gene>
<keyword evidence="2" id="KW-1185">Reference proteome</keyword>
<sequence length="66" mass="7138">MAMNVGLNEYALAIITMDKNLKSGGGCPIFYAEDNNDLQHKAMLMAKSVGGMVHDMTNGTLIIVKH</sequence>
<dbReference type="InterPro" id="IPR054055">
    <property type="entry name" value="YpzH"/>
</dbReference>